<dbReference type="Pfam" id="PF00588">
    <property type="entry name" value="SpoU_methylase"/>
    <property type="match status" value="1"/>
</dbReference>
<comment type="similarity">
    <text evidence="1">Belongs to the class IV-like SAM-binding methyltransferase superfamily. RNA methyltransferase TrmH family.</text>
</comment>
<dbReference type="InterPro" id="IPR029026">
    <property type="entry name" value="tRNA_m1G_MTases_N"/>
</dbReference>
<dbReference type="Gene3D" id="3.40.1280.10">
    <property type="match status" value="1"/>
</dbReference>
<dbReference type="GO" id="GO:0003723">
    <property type="term" value="F:RNA binding"/>
    <property type="evidence" value="ECO:0007669"/>
    <property type="project" value="InterPro"/>
</dbReference>
<evidence type="ECO:0000259" key="4">
    <source>
        <dbReference type="SMART" id="SM00967"/>
    </source>
</evidence>
<protein>
    <submittedName>
        <fullName evidence="5">TrmH family tRNA/rRNA methyltransferase</fullName>
    </submittedName>
</protein>
<dbReference type="GO" id="GO:0005737">
    <property type="term" value="C:cytoplasm"/>
    <property type="evidence" value="ECO:0007669"/>
    <property type="project" value="UniProtKB-ARBA"/>
</dbReference>
<evidence type="ECO:0000256" key="1">
    <source>
        <dbReference type="ARBA" id="ARBA00007228"/>
    </source>
</evidence>
<proteinExistence type="inferred from homology"/>
<dbReference type="InterPro" id="IPR053888">
    <property type="entry name" value="MRM3-like_sub_bind"/>
</dbReference>
<dbReference type="Proteomes" id="UP000052946">
    <property type="component" value="Unassembled WGS sequence"/>
</dbReference>
<accession>A0A0U9HA62</accession>
<dbReference type="Gene3D" id="3.30.1330.30">
    <property type="match status" value="1"/>
</dbReference>
<dbReference type="SUPFAM" id="SSF75217">
    <property type="entry name" value="alpha/beta knot"/>
    <property type="match status" value="1"/>
</dbReference>
<dbReference type="RefSeq" id="WP_369405167.1">
    <property type="nucleotide sequence ID" value="NZ_BBXV01000035.1"/>
</dbReference>
<dbReference type="Pfam" id="PF22435">
    <property type="entry name" value="MRM3-like_sub_bind"/>
    <property type="match status" value="1"/>
</dbReference>
<dbReference type="GO" id="GO:0008173">
    <property type="term" value="F:RNA methyltransferase activity"/>
    <property type="evidence" value="ECO:0007669"/>
    <property type="project" value="InterPro"/>
</dbReference>
<evidence type="ECO:0000256" key="3">
    <source>
        <dbReference type="ARBA" id="ARBA00022679"/>
    </source>
</evidence>
<dbReference type="InterPro" id="IPR013123">
    <property type="entry name" value="SpoU_subst-bd"/>
</dbReference>
<evidence type="ECO:0000313" key="6">
    <source>
        <dbReference type="Proteomes" id="UP000052946"/>
    </source>
</evidence>
<dbReference type="GO" id="GO:0032259">
    <property type="term" value="P:methylation"/>
    <property type="evidence" value="ECO:0007669"/>
    <property type="project" value="UniProtKB-KW"/>
</dbReference>
<dbReference type="PANTHER" id="PTHR43191">
    <property type="entry name" value="RRNA METHYLTRANSFERASE 3"/>
    <property type="match status" value="1"/>
</dbReference>
<dbReference type="InterPro" id="IPR029064">
    <property type="entry name" value="Ribosomal_eL30-like_sf"/>
</dbReference>
<dbReference type="InterPro" id="IPR051259">
    <property type="entry name" value="rRNA_Methyltransferase"/>
</dbReference>
<evidence type="ECO:0000256" key="2">
    <source>
        <dbReference type="ARBA" id="ARBA00022603"/>
    </source>
</evidence>
<evidence type="ECO:0000313" key="5">
    <source>
        <dbReference type="EMBL" id="GAQ18944.1"/>
    </source>
</evidence>
<keyword evidence="2 5" id="KW-0489">Methyltransferase</keyword>
<feature type="domain" description="RNA 2-O ribose methyltransferase substrate binding" evidence="4">
    <location>
        <begin position="35"/>
        <end position="102"/>
    </location>
</feature>
<dbReference type="CDD" id="cd18095">
    <property type="entry name" value="SpoU-like_rRNA-MTase"/>
    <property type="match status" value="1"/>
</dbReference>
<dbReference type="GO" id="GO:0006396">
    <property type="term" value="P:RNA processing"/>
    <property type="evidence" value="ECO:0007669"/>
    <property type="project" value="InterPro"/>
</dbReference>
<gene>
    <name evidence="5" type="ORF">OPHB3_2900</name>
</gene>
<organism evidence="5 6">
    <name type="scientific">Oceanobacillus picturae</name>
    <dbReference type="NCBI Taxonomy" id="171693"/>
    <lineage>
        <taxon>Bacteria</taxon>
        <taxon>Bacillati</taxon>
        <taxon>Bacillota</taxon>
        <taxon>Bacilli</taxon>
        <taxon>Bacillales</taxon>
        <taxon>Bacillaceae</taxon>
        <taxon>Oceanobacillus</taxon>
    </lineage>
</organism>
<dbReference type="InterPro" id="IPR001537">
    <property type="entry name" value="SpoU_MeTrfase"/>
</dbReference>
<dbReference type="PANTHER" id="PTHR43191:SF2">
    <property type="entry name" value="RRNA METHYLTRANSFERASE 3, MITOCHONDRIAL"/>
    <property type="match status" value="1"/>
</dbReference>
<reference evidence="6" key="1">
    <citation type="submission" date="2015-07" db="EMBL/GenBank/DDBJ databases">
        <title>Draft Genome Sequence of Oceanobacillus picturae Heshi-B3 that Was Isolated from Fermented Rice Bran with Aging Salted Mackerel, Which Was Named Heshiko as Traditional Fermented Seafood in Japan.</title>
        <authorList>
            <person name="Akuzawa S."/>
            <person name="Nakagawa J."/>
            <person name="Kanekatsu T."/>
            <person name="Kanesaki Y."/>
            <person name="Suzuki T."/>
        </authorList>
    </citation>
    <scope>NUCLEOTIDE SEQUENCE [LARGE SCALE GENOMIC DNA]</scope>
    <source>
        <strain evidence="6">Heshi-B3</strain>
    </source>
</reference>
<dbReference type="InterPro" id="IPR029028">
    <property type="entry name" value="Alpha/beta_knot_MTases"/>
</dbReference>
<dbReference type="EMBL" id="BBXV01000035">
    <property type="protein sequence ID" value="GAQ18944.1"/>
    <property type="molecule type" value="Genomic_DNA"/>
</dbReference>
<dbReference type="SMART" id="SM00967">
    <property type="entry name" value="SpoU_sub_bind"/>
    <property type="match status" value="1"/>
</dbReference>
<comment type="caution">
    <text evidence="5">The sequence shown here is derived from an EMBL/GenBank/DDBJ whole genome shotgun (WGS) entry which is preliminary data.</text>
</comment>
<sequence length="251" mass="27640">MKDEKSMITSAKNEKIKALRKLHKKKERTETGTFLVEGNHLVEEAWKSNWTILEVIAQEGVELPKWCEEIQVSFVTEQVFQHVSQTKSPQGIAAVVKIKEAMVDLDNHLLLIDAIQDPGNLGTMIRTADAAGFGGIILGSGTVDLYNDKVVRSTQGSLFHIPIKAAPLDTEIEQLKQNGYTIWATALQNAHNFSETNRNSKVALILGNEGAGVQRVLQEEADNVVKIPIYGEAESLNVSIAAGILMYYIKG</sequence>
<name>A0A0U9HA62_9BACI</name>
<reference evidence="5 6" key="2">
    <citation type="journal article" date="2016" name="Genome Announc.">
        <title>Draft Genome Sequence of Oceanobacillus picturae Heshi-B3, Isolated from Fermented Rice Bran in a Traditional Japanese Seafood Dish.</title>
        <authorList>
            <person name="Akuzawa S."/>
            <person name="Nagaoka J."/>
            <person name="Kanekatsu M."/>
            <person name="Kanesaki Y."/>
            <person name="Suzuki T."/>
        </authorList>
    </citation>
    <scope>NUCLEOTIDE SEQUENCE [LARGE SCALE GENOMIC DNA]</scope>
    <source>
        <strain evidence="5 6">Heshi-B3</strain>
    </source>
</reference>
<dbReference type="SUPFAM" id="SSF55315">
    <property type="entry name" value="L30e-like"/>
    <property type="match status" value="1"/>
</dbReference>
<keyword evidence="3 5" id="KW-0808">Transferase</keyword>
<dbReference type="AlphaFoldDB" id="A0A0U9HA62"/>